<dbReference type="InterPro" id="IPR052961">
    <property type="entry name" value="Oxido-Kinase-like_Enzymes"/>
</dbReference>
<dbReference type="SUPFAM" id="SSF56112">
    <property type="entry name" value="Protein kinase-like (PK-like)"/>
    <property type="match status" value="1"/>
</dbReference>
<evidence type="ECO:0000313" key="3">
    <source>
        <dbReference type="Proteomes" id="UP001162060"/>
    </source>
</evidence>
<dbReference type="PANTHER" id="PTHR23020">
    <property type="entry name" value="UNCHARACTERIZED NUCLEAR HORMONE RECEPTOR-RELATED"/>
    <property type="match status" value="1"/>
</dbReference>
<dbReference type="InterPro" id="IPR015897">
    <property type="entry name" value="CHK_kinase-like"/>
</dbReference>
<comment type="caution">
    <text evidence="2">The sequence shown here is derived from an EMBL/GenBank/DDBJ whole genome shotgun (WGS) entry which is preliminary data.</text>
</comment>
<feature type="domain" description="CHK kinase-like" evidence="1">
    <location>
        <begin position="128"/>
        <end position="313"/>
    </location>
</feature>
<dbReference type="PANTHER" id="PTHR23020:SF41">
    <property type="entry name" value="AMINOGLYCOSIDE PHOSPHOTRANSFERASE DOMAIN-CONTAINING PROTEIN"/>
    <property type="match status" value="1"/>
</dbReference>
<proteinExistence type="predicted"/>
<dbReference type="EMBL" id="CAKLBY020000378">
    <property type="protein sequence ID" value="CAK7947536.1"/>
    <property type="molecule type" value="Genomic_DNA"/>
</dbReference>
<evidence type="ECO:0000313" key="2">
    <source>
        <dbReference type="EMBL" id="CAK7947536.1"/>
    </source>
</evidence>
<dbReference type="Pfam" id="PF02958">
    <property type="entry name" value="EcKL"/>
    <property type="match status" value="1"/>
</dbReference>
<dbReference type="SMART" id="SM00587">
    <property type="entry name" value="CHK"/>
    <property type="match status" value="1"/>
</dbReference>
<reference evidence="2" key="1">
    <citation type="submission" date="2024-01" db="EMBL/GenBank/DDBJ databases">
        <authorList>
            <person name="Webb A."/>
        </authorList>
    </citation>
    <scope>NUCLEOTIDE SEQUENCE</scope>
    <source>
        <strain evidence="2">Pm1</strain>
    </source>
</reference>
<protein>
    <recommendedName>
        <fullName evidence="1">CHK kinase-like domain-containing protein</fullName>
    </recommendedName>
</protein>
<evidence type="ECO:0000259" key="1">
    <source>
        <dbReference type="SMART" id="SM00587"/>
    </source>
</evidence>
<accession>A0AAV1VMJ3</accession>
<dbReference type="AlphaFoldDB" id="A0AAV1VMJ3"/>
<sequence length="391" mass="44498">MIDISEIPARPEQLTTKFLQQILSTSFPAHQVVDFEWKPMNIGVIAQVVTIAVEFEYRDGYSAVTRIKRRFVGKFLRPEFPFESMFIVESNFYAEFMKKARDTADGHPAAFAEFPFAIPRAIYTSNVLIVMECVESVKTFTCVEGSPPQYIPMLVTKLAQMHTRFWDHDCDGLATPAGIGSQLTGEEKRLRFPGCWKEFVDDISLESSEKAQLISLCHRLSEKTDILEALHNAVDHGPSSLIHGDCHIANMLVPATGSNEVTWLLDWATCGKGNPLRDLAFFFIVSVRADHRREQEDECLKVYHKALETEAGAGRLSLEELLRYYKMCVLNQFLILVVYNRLSKSLAAKATTQKLCMDLDNHFREVNRRACLSVLDNCKEKELERLEAWCA</sequence>
<name>A0AAV1VMJ3_9STRA</name>
<dbReference type="Proteomes" id="UP001162060">
    <property type="component" value="Unassembled WGS sequence"/>
</dbReference>
<organism evidence="2 3">
    <name type="scientific">Peronospora matthiolae</name>
    <dbReference type="NCBI Taxonomy" id="2874970"/>
    <lineage>
        <taxon>Eukaryota</taxon>
        <taxon>Sar</taxon>
        <taxon>Stramenopiles</taxon>
        <taxon>Oomycota</taxon>
        <taxon>Peronosporomycetes</taxon>
        <taxon>Peronosporales</taxon>
        <taxon>Peronosporaceae</taxon>
        <taxon>Peronospora</taxon>
    </lineage>
</organism>
<dbReference type="Gene3D" id="3.90.1200.10">
    <property type="match status" value="1"/>
</dbReference>
<dbReference type="InterPro" id="IPR004119">
    <property type="entry name" value="EcKL"/>
</dbReference>
<gene>
    <name evidence="2" type="ORF">PM001_LOCUS32686</name>
</gene>
<dbReference type="InterPro" id="IPR011009">
    <property type="entry name" value="Kinase-like_dom_sf"/>
</dbReference>